<dbReference type="AlphaFoldDB" id="W6M9S0"/>
<dbReference type="STRING" id="1400863.BN873_330002"/>
<organism evidence="2 3">
    <name type="scientific">Candidatus Competibacter denitrificans Run_A_D11</name>
    <dbReference type="NCBI Taxonomy" id="1400863"/>
    <lineage>
        <taxon>Bacteria</taxon>
        <taxon>Pseudomonadati</taxon>
        <taxon>Pseudomonadota</taxon>
        <taxon>Gammaproteobacteria</taxon>
        <taxon>Candidatus Competibacteraceae</taxon>
        <taxon>Candidatus Competibacter</taxon>
    </lineage>
</organism>
<reference evidence="2" key="1">
    <citation type="submission" date="2013-07" db="EMBL/GenBank/DDBJ databases">
        <authorList>
            <person name="McIlroy S."/>
        </authorList>
    </citation>
    <scope>NUCLEOTIDE SEQUENCE [LARGE SCALE GENOMIC DNA]</scope>
    <source>
        <strain evidence="2">Run_A_D11</strain>
    </source>
</reference>
<accession>W6M9S0</accession>
<comment type="caution">
    <text evidence="2">The sequence shown here is derived from an EMBL/GenBank/DDBJ whole genome shotgun (WGS) entry which is preliminary data.</text>
</comment>
<keyword evidence="1" id="KW-1133">Transmembrane helix</keyword>
<evidence type="ECO:0000313" key="3">
    <source>
        <dbReference type="Proteomes" id="UP000035760"/>
    </source>
</evidence>
<name>W6M9S0_9GAMM</name>
<proteinExistence type="predicted"/>
<feature type="transmembrane region" description="Helical" evidence="1">
    <location>
        <begin position="6"/>
        <end position="25"/>
    </location>
</feature>
<keyword evidence="1" id="KW-0812">Transmembrane</keyword>
<evidence type="ECO:0000256" key="1">
    <source>
        <dbReference type="SAM" id="Phobius"/>
    </source>
</evidence>
<protein>
    <submittedName>
        <fullName evidence="2">Uncharacterized protein</fullName>
    </submittedName>
</protein>
<dbReference type="EMBL" id="CBTJ020000040">
    <property type="protein sequence ID" value="CDI02525.1"/>
    <property type="molecule type" value="Genomic_DNA"/>
</dbReference>
<gene>
    <name evidence="2" type="ORF">BN873_330002</name>
</gene>
<dbReference type="Proteomes" id="UP000035760">
    <property type="component" value="Unassembled WGS sequence"/>
</dbReference>
<keyword evidence="3" id="KW-1185">Reference proteome</keyword>
<keyword evidence="1" id="KW-0472">Membrane</keyword>
<sequence>MLYRSYLISGILILALFGIAQYRGWSLVGTSEAKSPAGMGQGIYHK</sequence>
<evidence type="ECO:0000313" key="2">
    <source>
        <dbReference type="EMBL" id="CDI02525.1"/>
    </source>
</evidence>
<dbReference type="RefSeq" id="WP_171820440.1">
    <property type="nucleotide sequence ID" value="NZ_CBTJ020000040.1"/>
</dbReference>
<reference evidence="2" key="2">
    <citation type="submission" date="2014-03" db="EMBL/GenBank/DDBJ databases">
        <title>Candidatus Competibacter-lineage genomes retrieved from metagenomes reveal functional metabolic diversity.</title>
        <authorList>
            <person name="McIlroy S.J."/>
            <person name="Albertsen M."/>
            <person name="Andresen E.K."/>
            <person name="Saunders A.M."/>
            <person name="Kristiansen R."/>
            <person name="Stokholm-Bjerregaard M."/>
            <person name="Nielsen K.L."/>
            <person name="Nielsen P.H."/>
        </authorList>
    </citation>
    <scope>NUCLEOTIDE SEQUENCE</scope>
    <source>
        <strain evidence="2">Run_A_D11</strain>
    </source>
</reference>